<name>A0A4Z2INP3_9TELE</name>
<dbReference type="Proteomes" id="UP000314294">
    <property type="component" value="Unassembled WGS sequence"/>
</dbReference>
<evidence type="ECO:0000313" key="3">
    <source>
        <dbReference type="Proteomes" id="UP000314294"/>
    </source>
</evidence>
<comment type="caution">
    <text evidence="2">The sequence shown here is derived from an EMBL/GenBank/DDBJ whole genome shotgun (WGS) entry which is preliminary data.</text>
</comment>
<accession>A0A4Z2INP3</accession>
<organism evidence="2 3">
    <name type="scientific">Liparis tanakae</name>
    <name type="common">Tanaka's snailfish</name>
    <dbReference type="NCBI Taxonomy" id="230148"/>
    <lineage>
        <taxon>Eukaryota</taxon>
        <taxon>Metazoa</taxon>
        <taxon>Chordata</taxon>
        <taxon>Craniata</taxon>
        <taxon>Vertebrata</taxon>
        <taxon>Euteleostomi</taxon>
        <taxon>Actinopterygii</taxon>
        <taxon>Neopterygii</taxon>
        <taxon>Teleostei</taxon>
        <taxon>Neoteleostei</taxon>
        <taxon>Acanthomorphata</taxon>
        <taxon>Eupercaria</taxon>
        <taxon>Perciformes</taxon>
        <taxon>Cottioidei</taxon>
        <taxon>Cottales</taxon>
        <taxon>Liparidae</taxon>
        <taxon>Liparis</taxon>
    </lineage>
</organism>
<evidence type="ECO:0000256" key="1">
    <source>
        <dbReference type="SAM" id="MobiDB-lite"/>
    </source>
</evidence>
<evidence type="ECO:0000313" key="2">
    <source>
        <dbReference type="EMBL" id="TNN79288.1"/>
    </source>
</evidence>
<sequence length="63" mass="7078">MKSGDTVHRAARSLEGGPVKENDESTEVTLRIITNKQQRRGEPQSTILNKRFNAEESPLTRAQ</sequence>
<proteinExistence type="predicted"/>
<reference evidence="2 3" key="1">
    <citation type="submission" date="2019-03" db="EMBL/GenBank/DDBJ databases">
        <title>First draft genome of Liparis tanakae, snailfish: a comprehensive survey of snailfish specific genes.</title>
        <authorList>
            <person name="Kim W."/>
            <person name="Song I."/>
            <person name="Jeong J.-H."/>
            <person name="Kim D."/>
            <person name="Kim S."/>
            <person name="Ryu S."/>
            <person name="Song J.Y."/>
            <person name="Lee S.K."/>
        </authorList>
    </citation>
    <scope>NUCLEOTIDE SEQUENCE [LARGE SCALE GENOMIC DNA]</scope>
    <source>
        <tissue evidence="2">Muscle</tissue>
    </source>
</reference>
<gene>
    <name evidence="2" type="ORF">EYF80_010533</name>
</gene>
<keyword evidence="3" id="KW-1185">Reference proteome</keyword>
<dbReference type="AlphaFoldDB" id="A0A4Z2INP3"/>
<dbReference type="EMBL" id="SRLO01000066">
    <property type="protein sequence ID" value="TNN79288.1"/>
    <property type="molecule type" value="Genomic_DNA"/>
</dbReference>
<feature type="region of interest" description="Disordered" evidence="1">
    <location>
        <begin position="1"/>
        <end position="63"/>
    </location>
</feature>
<protein>
    <submittedName>
        <fullName evidence="2">Uncharacterized protein</fullName>
    </submittedName>
</protein>